<dbReference type="HAMAP" id="MF_00050">
    <property type="entry name" value="EF_Ts"/>
    <property type="match status" value="1"/>
</dbReference>
<gene>
    <name evidence="6" type="primary">tsf</name>
    <name evidence="6" type="ORF">COU49_02385</name>
</gene>
<evidence type="ECO:0000256" key="2">
    <source>
        <dbReference type="ARBA" id="ARBA00016956"/>
    </source>
</evidence>
<dbReference type="InterPro" id="IPR036402">
    <property type="entry name" value="EF-Ts_dimer_sf"/>
</dbReference>
<evidence type="ECO:0000256" key="3">
    <source>
        <dbReference type="ARBA" id="ARBA00022768"/>
    </source>
</evidence>
<dbReference type="Proteomes" id="UP000230094">
    <property type="component" value="Unassembled WGS sequence"/>
</dbReference>
<feature type="non-terminal residue" evidence="6">
    <location>
        <position position="224"/>
    </location>
</feature>
<comment type="similarity">
    <text evidence="1">Belongs to the EF-Ts family.</text>
</comment>
<dbReference type="Gene3D" id="3.30.479.20">
    <property type="entry name" value="Elongation factor Ts, dimerisation domain"/>
    <property type="match status" value="2"/>
</dbReference>
<dbReference type="GO" id="GO:0003746">
    <property type="term" value="F:translation elongation factor activity"/>
    <property type="evidence" value="ECO:0007669"/>
    <property type="project" value="UniProtKB-KW"/>
</dbReference>
<feature type="domain" description="Translation elongation factor EFTs/EF1B dimerisation" evidence="5">
    <location>
        <begin position="72"/>
        <end position="223"/>
    </location>
</feature>
<sequence length="224" mass="25070">MSEITTELVKELRDATGISVMQCKRALEEAGGDMDKALAILKKTSSDIASKKKDRELKDGRVMVKSNDNKSVLVALQCETDFVAKNEDFTNLLEKITDKALTEGIEKTKEGVKELIDPVIQKTGENIGLGEIYELEGKIIGNYVHNNKIAVIVSLEGGNQELAKDIAMHMTAMKPEYIQASDIDTNAKKTMREVFEQEVVKIDKPEEIKKKMLEGKISTYFKER</sequence>
<dbReference type="Gene3D" id="1.10.8.10">
    <property type="entry name" value="DNA helicase RuvA subunit, C-terminal domain"/>
    <property type="match status" value="1"/>
</dbReference>
<evidence type="ECO:0000259" key="5">
    <source>
        <dbReference type="Pfam" id="PF00889"/>
    </source>
</evidence>
<dbReference type="InterPro" id="IPR009060">
    <property type="entry name" value="UBA-like_sf"/>
</dbReference>
<comment type="caution">
    <text evidence="6">The sequence shown here is derived from an EMBL/GenBank/DDBJ whole genome shotgun (WGS) entry which is preliminary data.</text>
</comment>
<dbReference type="SUPFAM" id="SSF54713">
    <property type="entry name" value="Elongation factor Ts (EF-Ts), dimerisation domain"/>
    <property type="match status" value="1"/>
</dbReference>
<accession>A0A2H0TB67</accession>
<dbReference type="InterPro" id="IPR001816">
    <property type="entry name" value="Transl_elong_EFTs/EF1B"/>
</dbReference>
<dbReference type="NCBIfam" id="TIGR00116">
    <property type="entry name" value="tsf"/>
    <property type="match status" value="1"/>
</dbReference>
<keyword evidence="4" id="KW-0648">Protein biosynthesis</keyword>
<evidence type="ECO:0000256" key="4">
    <source>
        <dbReference type="ARBA" id="ARBA00022917"/>
    </source>
</evidence>
<dbReference type="Pfam" id="PF00889">
    <property type="entry name" value="EF_TS"/>
    <property type="match status" value="1"/>
</dbReference>
<dbReference type="SUPFAM" id="SSF46934">
    <property type="entry name" value="UBA-like"/>
    <property type="match status" value="1"/>
</dbReference>
<proteinExistence type="inferred from homology"/>
<dbReference type="PANTHER" id="PTHR11741:SF0">
    <property type="entry name" value="ELONGATION FACTOR TS, MITOCHONDRIAL"/>
    <property type="match status" value="1"/>
</dbReference>
<dbReference type="PANTHER" id="PTHR11741">
    <property type="entry name" value="ELONGATION FACTOR TS"/>
    <property type="match status" value="1"/>
</dbReference>
<organism evidence="6 7">
    <name type="scientific">Candidatus Nomurabacteria bacterium CG10_big_fil_rev_8_21_14_0_10_35_16</name>
    <dbReference type="NCBI Taxonomy" id="1974731"/>
    <lineage>
        <taxon>Bacteria</taxon>
        <taxon>Candidatus Nomuraibacteriota</taxon>
    </lineage>
</organism>
<dbReference type="FunFam" id="1.10.8.10:FF:000001">
    <property type="entry name" value="Elongation factor Ts"/>
    <property type="match status" value="1"/>
</dbReference>
<evidence type="ECO:0000313" key="6">
    <source>
        <dbReference type="EMBL" id="PIR68227.1"/>
    </source>
</evidence>
<evidence type="ECO:0000313" key="7">
    <source>
        <dbReference type="Proteomes" id="UP000230094"/>
    </source>
</evidence>
<keyword evidence="3 6" id="KW-0251">Elongation factor</keyword>
<dbReference type="EMBL" id="PFCQ01000013">
    <property type="protein sequence ID" value="PIR68227.1"/>
    <property type="molecule type" value="Genomic_DNA"/>
</dbReference>
<name>A0A2H0TB67_9BACT</name>
<dbReference type="CDD" id="cd14275">
    <property type="entry name" value="UBA_EF-Ts"/>
    <property type="match status" value="1"/>
</dbReference>
<reference evidence="7" key="1">
    <citation type="submission" date="2017-09" db="EMBL/GenBank/DDBJ databases">
        <title>Depth-based differentiation of microbial function through sediment-hosted aquifers and enrichment of novel symbionts in the deep terrestrial subsurface.</title>
        <authorList>
            <person name="Probst A.J."/>
            <person name="Ladd B."/>
            <person name="Jarett J.K."/>
            <person name="Geller-Mcgrath D.E."/>
            <person name="Sieber C.M.K."/>
            <person name="Emerson J.B."/>
            <person name="Anantharaman K."/>
            <person name="Thomas B.C."/>
            <person name="Malmstrom R."/>
            <person name="Stieglmeier M."/>
            <person name="Klingl A."/>
            <person name="Woyke T."/>
            <person name="Ryan C.M."/>
            <person name="Banfield J.F."/>
        </authorList>
    </citation>
    <scope>NUCLEOTIDE SEQUENCE [LARGE SCALE GENOMIC DNA]</scope>
</reference>
<dbReference type="InterPro" id="IPR014039">
    <property type="entry name" value="Transl_elong_EFTs/EF1B_dimer"/>
</dbReference>
<dbReference type="AlphaFoldDB" id="A0A2H0TB67"/>
<protein>
    <recommendedName>
        <fullName evidence="2">Elongation factor Ts</fullName>
    </recommendedName>
</protein>
<evidence type="ECO:0000256" key="1">
    <source>
        <dbReference type="ARBA" id="ARBA00005532"/>
    </source>
</evidence>